<dbReference type="AlphaFoldDB" id="A0AAN8GZV4"/>
<reference evidence="1 2" key="1">
    <citation type="journal article" date="2023" name="Mol. Biol. Evol.">
        <title>Genomics of Secondarily Temperate Adaptation in the Only Non-Antarctic Icefish.</title>
        <authorList>
            <person name="Rivera-Colon A.G."/>
            <person name="Rayamajhi N."/>
            <person name="Minhas B.F."/>
            <person name="Madrigal G."/>
            <person name="Bilyk K.T."/>
            <person name="Yoon V."/>
            <person name="Hune M."/>
            <person name="Gregory S."/>
            <person name="Cheng C.H.C."/>
            <person name="Catchen J.M."/>
        </authorList>
    </citation>
    <scope>NUCLEOTIDE SEQUENCE [LARGE SCALE GENOMIC DNA]</scope>
    <source>
        <strain evidence="1">JC2023a</strain>
    </source>
</reference>
<dbReference type="Proteomes" id="UP001335648">
    <property type="component" value="Unassembled WGS sequence"/>
</dbReference>
<keyword evidence="2" id="KW-1185">Reference proteome</keyword>
<sequence>MGLSAAELLCACKTAGNIDNITCVHVDQILGDVDAAESRGGVYCCEEYLFHAHQQKQSGLVKPASQLRNEQVNYLKELAH</sequence>
<comment type="caution">
    <text evidence="1">The sequence shown here is derived from an EMBL/GenBank/DDBJ whole genome shotgun (WGS) entry which is preliminary data.</text>
</comment>
<accession>A0AAN8GZV4</accession>
<protein>
    <submittedName>
        <fullName evidence="1">Uncharacterized protein</fullName>
    </submittedName>
</protein>
<evidence type="ECO:0000313" key="1">
    <source>
        <dbReference type="EMBL" id="KAK5897501.1"/>
    </source>
</evidence>
<gene>
    <name evidence="1" type="ORF">CesoFtcFv8_010558</name>
</gene>
<name>A0AAN8GZV4_9TELE</name>
<evidence type="ECO:0000313" key="2">
    <source>
        <dbReference type="Proteomes" id="UP001335648"/>
    </source>
</evidence>
<organism evidence="1 2">
    <name type="scientific">Champsocephalus esox</name>
    <name type="common">pike icefish</name>
    <dbReference type="NCBI Taxonomy" id="159716"/>
    <lineage>
        <taxon>Eukaryota</taxon>
        <taxon>Metazoa</taxon>
        <taxon>Chordata</taxon>
        <taxon>Craniata</taxon>
        <taxon>Vertebrata</taxon>
        <taxon>Euteleostomi</taxon>
        <taxon>Actinopterygii</taxon>
        <taxon>Neopterygii</taxon>
        <taxon>Teleostei</taxon>
        <taxon>Neoteleostei</taxon>
        <taxon>Acanthomorphata</taxon>
        <taxon>Eupercaria</taxon>
        <taxon>Perciformes</taxon>
        <taxon>Notothenioidei</taxon>
        <taxon>Channichthyidae</taxon>
        <taxon>Champsocephalus</taxon>
    </lineage>
</organism>
<dbReference type="EMBL" id="JAULUE010002053">
    <property type="protein sequence ID" value="KAK5897501.1"/>
    <property type="molecule type" value="Genomic_DNA"/>
</dbReference>
<proteinExistence type="predicted"/>